<evidence type="ECO:0000313" key="2">
    <source>
        <dbReference type="EMBL" id="MBW0511154.1"/>
    </source>
</evidence>
<feature type="region of interest" description="Disordered" evidence="1">
    <location>
        <begin position="80"/>
        <end position="101"/>
    </location>
</feature>
<protein>
    <submittedName>
        <fullName evidence="2">Uncharacterized protein</fullName>
    </submittedName>
</protein>
<organism evidence="2 3">
    <name type="scientific">Austropuccinia psidii MF-1</name>
    <dbReference type="NCBI Taxonomy" id="1389203"/>
    <lineage>
        <taxon>Eukaryota</taxon>
        <taxon>Fungi</taxon>
        <taxon>Dikarya</taxon>
        <taxon>Basidiomycota</taxon>
        <taxon>Pucciniomycotina</taxon>
        <taxon>Pucciniomycetes</taxon>
        <taxon>Pucciniales</taxon>
        <taxon>Sphaerophragmiaceae</taxon>
        <taxon>Austropuccinia</taxon>
    </lineage>
</organism>
<name>A0A9Q3DXN2_9BASI</name>
<evidence type="ECO:0000313" key="3">
    <source>
        <dbReference type="Proteomes" id="UP000765509"/>
    </source>
</evidence>
<accession>A0A9Q3DXN2</accession>
<keyword evidence="3" id="KW-1185">Reference proteome</keyword>
<feature type="compositionally biased region" description="Polar residues" evidence="1">
    <location>
        <begin position="83"/>
        <end position="101"/>
    </location>
</feature>
<sequence length="101" mass="11013">MGRPKLTLYSLVIQLPDPLFKHYHPAIRPVCLPRSPVTKCTTCFSEWGICGLNPPCTINNALTKALQGDWVAIQGNKGDLTESENSINCNTQPEPLCSSAS</sequence>
<gene>
    <name evidence="2" type="ORF">O181_050869</name>
</gene>
<dbReference type="AlphaFoldDB" id="A0A9Q3DXN2"/>
<dbReference type="EMBL" id="AVOT02022014">
    <property type="protein sequence ID" value="MBW0511154.1"/>
    <property type="molecule type" value="Genomic_DNA"/>
</dbReference>
<comment type="caution">
    <text evidence="2">The sequence shown here is derived from an EMBL/GenBank/DDBJ whole genome shotgun (WGS) entry which is preliminary data.</text>
</comment>
<reference evidence="2" key="1">
    <citation type="submission" date="2021-03" db="EMBL/GenBank/DDBJ databases">
        <title>Draft genome sequence of rust myrtle Austropuccinia psidii MF-1, a brazilian biotype.</title>
        <authorList>
            <person name="Quecine M.C."/>
            <person name="Pachon D.M.R."/>
            <person name="Bonatelli M.L."/>
            <person name="Correr F.H."/>
            <person name="Franceschini L.M."/>
            <person name="Leite T.F."/>
            <person name="Margarido G.R.A."/>
            <person name="Almeida C.A."/>
            <person name="Ferrarezi J.A."/>
            <person name="Labate C.A."/>
        </authorList>
    </citation>
    <scope>NUCLEOTIDE SEQUENCE</scope>
    <source>
        <strain evidence="2">MF-1</strain>
    </source>
</reference>
<evidence type="ECO:0000256" key="1">
    <source>
        <dbReference type="SAM" id="MobiDB-lite"/>
    </source>
</evidence>
<proteinExistence type="predicted"/>
<dbReference type="Proteomes" id="UP000765509">
    <property type="component" value="Unassembled WGS sequence"/>
</dbReference>